<proteinExistence type="predicted"/>
<evidence type="ECO:0000313" key="2">
    <source>
        <dbReference type="Proteomes" id="UP000248889"/>
    </source>
</evidence>
<dbReference type="RefSeq" id="WP_111503244.1">
    <property type="nucleotide sequence ID" value="NZ_QKYN01000084.1"/>
</dbReference>
<protein>
    <submittedName>
        <fullName evidence="1">Uncharacterized protein</fullName>
    </submittedName>
</protein>
<organism evidence="1 2">
    <name type="scientific">Streptacidiphilus pinicola</name>
    <dbReference type="NCBI Taxonomy" id="2219663"/>
    <lineage>
        <taxon>Bacteria</taxon>
        <taxon>Bacillati</taxon>
        <taxon>Actinomycetota</taxon>
        <taxon>Actinomycetes</taxon>
        <taxon>Kitasatosporales</taxon>
        <taxon>Streptomycetaceae</taxon>
        <taxon>Streptacidiphilus</taxon>
    </lineage>
</organism>
<reference evidence="1 2" key="1">
    <citation type="submission" date="2018-06" db="EMBL/GenBank/DDBJ databases">
        <title>Streptacidiphilus pinicola sp. nov., isolated from pine grove soil.</title>
        <authorList>
            <person name="Roh S.G."/>
            <person name="Park S."/>
            <person name="Kim M.-K."/>
            <person name="Yun B.-R."/>
            <person name="Park J."/>
            <person name="Kim M.J."/>
            <person name="Kim Y.S."/>
            <person name="Kim S.B."/>
        </authorList>
    </citation>
    <scope>NUCLEOTIDE SEQUENCE [LARGE SCALE GENOMIC DNA]</scope>
    <source>
        <strain evidence="1 2">MMS16-CNU450</strain>
    </source>
</reference>
<dbReference type="AlphaFoldDB" id="A0A2X0J7V4"/>
<dbReference type="OrthoDB" id="3577809at2"/>
<comment type="caution">
    <text evidence="1">The sequence shown here is derived from an EMBL/GenBank/DDBJ whole genome shotgun (WGS) entry which is preliminary data.</text>
</comment>
<gene>
    <name evidence="1" type="ORF">DN069_21480</name>
</gene>
<accession>A0A2X0J7V4</accession>
<sequence>MRLRFVGSDSKDGNCPSVYETDRDTVVIQGWKVGTSDEAWGDARFLDPNETLVEIPRALLKHMPKE</sequence>
<evidence type="ECO:0000313" key="1">
    <source>
        <dbReference type="EMBL" id="RAG83568.1"/>
    </source>
</evidence>
<dbReference type="Proteomes" id="UP000248889">
    <property type="component" value="Unassembled WGS sequence"/>
</dbReference>
<name>A0A2X0J7V4_9ACTN</name>
<keyword evidence="2" id="KW-1185">Reference proteome</keyword>
<dbReference type="EMBL" id="QKYN01000084">
    <property type="protein sequence ID" value="RAG83568.1"/>
    <property type="molecule type" value="Genomic_DNA"/>
</dbReference>